<name>A0A183GMY1_HELPZ</name>
<dbReference type="InterPro" id="IPR034164">
    <property type="entry name" value="Pepsin-like_dom"/>
</dbReference>
<dbReference type="AlphaFoldDB" id="A0A183GMY1"/>
<evidence type="ECO:0000256" key="3">
    <source>
        <dbReference type="RuleBase" id="RU000454"/>
    </source>
</evidence>
<gene>
    <name evidence="5" type="ORF">HPBE_LOCUS24050</name>
</gene>
<dbReference type="EMBL" id="UZAH01035780">
    <property type="protein sequence ID" value="VDP42578.1"/>
    <property type="molecule type" value="Genomic_DNA"/>
</dbReference>
<keyword evidence="2" id="KW-1015">Disulfide bond</keyword>
<comment type="similarity">
    <text evidence="1 3">Belongs to the peptidase A1 family.</text>
</comment>
<evidence type="ECO:0000256" key="2">
    <source>
        <dbReference type="PIRSR" id="PIRSR601461-2"/>
    </source>
</evidence>
<evidence type="ECO:0000313" key="7">
    <source>
        <dbReference type="WBParaSite" id="HPBE_0002405101-mRNA-1"/>
    </source>
</evidence>
<dbReference type="Proteomes" id="UP000050761">
    <property type="component" value="Unassembled WGS sequence"/>
</dbReference>
<dbReference type="PROSITE" id="PS51767">
    <property type="entry name" value="PEPTIDASE_A1"/>
    <property type="match status" value="1"/>
</dbReference>
<dbReference type="GO" id="GO:0005764">
    <property type="term" value="C:lysosome"/>
    <property type="evidence" value="ECO:0007669"/>
    <property type="project" value="TreeGrafter"/>
</dbReference>
<dbReference type="CDD" id="cd05471">
    <property type="entry name" value="pepsin_like"/>
    <property type="match status" value="1"/>
</dbReference>
<dbReference type="PRINTS" id="PR00792">
    <property type="entry name" value="PEPSIN"/>
</dbReference>
<keyword evidence="3" id="KW-0645">Protease</keyword>
<sequence>MDQFTQSYFVTNITVGTPPQLFRVIVDTGSANFWIPDSGCLSCVNKRLYDSLNSSTYVNSGMSWSNSDKFGLSDGVLGKDTLRLATDDRDMIVIENTGIFQAVEIPAAVTALDGVDGVLGLAFQSIATNNVMPPFIQGFKQGDIASPVFSIWLEEQWESDDNGTAGVIYYGGYDPVHCLPNRTFQPLSKIGLFQFTTGTLYVNDIRTSLNTPTTIVSSSPYIKVPPNTFVKVLMELNLPSNTVAPAKVNCDAALKLTFSIASQPFDVTQRNLVLPNDDGTCTLAVLPASADSFNNGMNIELGIPFLRGRCTYFDVDQQRVGFAVARTHTA</sequence>
<dbReference type="InterPro" id="IPR001461">
    <property type="entry name" value="Aspartic_peptidase_A1"/>
</dbReference>
<proteinExistence type="inferred from homology"/>
<dbReference type="InterPro" id="IPR021109">
    <property type="entry name" value="Peptidase_aspartic_dom_sf"/>
</dbReference>
<keyword evidence="6" id="KW-1185">Reference proteome</keyword>
<dbReference type="Pfam" id="PF00026">
    <property type="entry name" value="Asp"/>
    <property type="match status" value="1"/>
</dbReference>
<dbReference type="SUPFAM" id="SSF50630">
    <property type="entry name" value="Acid proteases"/>
    <property type="match status" value="1"/>
</dbReference>
<reference evidence="7" key="2">
    <citation type="submission" date="2019-09" db="UniProtKB">
        <authorList>
            <consortium name="WormBaseParasite"/>
        </authorList>
    </citation>
    <scope>IDENTIFICATION</scope>
</reference>
<accession>A0A183GMY1</accession>
<feature type="disulfide bond" evidence="2">
    <location>
        <begin position="250"/>
        <end position="281"/>
    </location>
</feature>
<protein>
    <submittedName>
        <fullName evidence="7">Peptidase A1 domain-containing protein</fullName>
    </submittedName>
</protein>
<dbReference type="GO" id="GO:0004190">
    <property type="term" value="F:aspartic-type endopeptidase activity"/>
    <property type="evidence" value="ECO:0007669"/>
    <property type="project" value="UniProtKB-KW"/>
</dbReference>
<dbReference type="WBParaSite" id="HPBE_0002405101-mRNA-1">
    <property type="protein sequence ID" value="HPBE_0002405101-mRNA-1"/>
    <property type="gene ID" value="HPBE_0002405101"/>
</dbReference>
<dbReference type="PANTHER" id="PTHR47966">
    <property type="entry name" value="BETA-SITE APP-CLEAVING ENZYME, ISOFORM A-RELATED"/>
    <property type="match status" value="1"/>
</dbReference>
<organism evidence="6 7">
    <name type="scientific">Heligmosomoides polygyrus</name>
    <name type="common">Parasitic roundworm</name>
    <dbReference type="NCBI Taxonomy" id="6339"/>
    <lineage>
        <taxon>Eukaryota</taxon>
        <taxon>Metazoa</taxon>
        <taxon>Ecdysozoa</taxon>
        <taxon>Nematoda</taxon>
        <taxon>Chromadorea</taxon>
        <taxon>Rhabditida</taxon>
        <taxon>Rhabditina</taxon>
        <taxon>Rhabditomorpha</taxon>
        <taxon>Strongyloidea</taxon>
        <taxon>Heligmosomidae</taxon>
        <taxon>Heligmosomoides</taxon>
    </lineage>
</organism>
<dbReference type="Gene3D" id="2.40.70.10">
    <property type="entry name" value="Acid Proteases"/>
    <property type="match status" value="2"/>
</dbReference>
<dbReference type="InterPro" id="IPR033121">
    <property type="entry name" value="PEPTIDASE_A1"/>
</dbReference>
<dbReference type="GO" id="GO:0006508">
    <property type="term" value="P:proteolysis"/>
    <property type="evidence" value="ECO:0007669"/>
    <property type="project" value="UniProtKB-KW"/>
</dbReference>
<dbReference type="PANTHER" id="PTHR47966:SF71">
    <property type="entry name" value="PEPTIDASE A1 DOMAIN-CONTAINING PROTEIN"/>
    <property type="match status" value="1"/>
</dbReference>
<reference evidence="5 6" key="1">
    <citation type="submission" date="2018-11" db="EMBL/GenBank/DDBJ databases">
        <authorList>
            <consortium name="Pathogen Informatics"/>
        </authorList>
    </citation>
    <scope>NUCLEOTIDE SEQUENCE [LARGE SCALE GENOMIC DNA]</scope>
</reference>
<dbReference type="InterPro" id="IPR001969">
    <property type="entry name" value="Aspartic_peptidase_AS"/>
</dbReference>
<accession>A0A3P8E7M3</accession>
<evidence type="ECO:0000313" key="6">
    <source>
        <dbReference type="Proteomes" id="UP000050761"/>
    </source>
</evidence>
<dbReference type="OrthoDB" id="771136at2759"/>
<evidence type="ECO:0000259" key="4">
    <source>
        <dbReference type="PROSITE" id="PS51767"/>
    </source>
</evidence>
<dbReference type="PROSITE" id="PS00141">
    <property type="entry name" value="ASP_PROTEASE"/>
    <property type="match status" value="1"/>
</dbReference>
<evidence type="ECO:0000313" key="5">
    <source>
        <dbReference type="EMBL" id="VDP42578.1"/>
    </source>
</evidence>
<feature type="domain" description="Peptidase A1" evidence="4">
    <location>
        <begin position="9"/>
        <end position="323"/>
    </location>
</feature>
<evidence type="ECO:0000256" key="1">
    <source>
        <dbReference type="ARBA" id="ARBA00007447"/>
    </source>
</evidence>
<keyword evidence="3" id="KW-0378">Hydrolase</keyword>
<dbReference type="FunFam" id="2.40.70.10:FF:000008">
    <property type="entry name" value="Cathepsin D"/>
    <property type="match status" value="1"/>
</dbReference>
<keyword evidence="3" id="KW-0064">Aspartyl protease</keyword>